<keyword evidence="4" id="KW-1185">Reference proteome</keyword>
<dbReference type="PANTHER" id="PTHR48439:SF1">
    <property type="entry name" value="HEMIMETHYLATED DNA-BINDING DOMAIN-CONTAINING PROTEIN"/>
    <property type="match status" value="1"/>
</dbReference>
<dbReference type="EMBL" id="JBGBPQ010000009">
    <property type="protein sequence ID" value="KAL1519308.1"/>
    <property type="molecule type" value="Genomic_DNA"/>
</dbReference>
<evidence type="ECO:0000313" key="4">
    <source>
        <dbReference type="Proteomes" id="UP001515480"/>
    </source>
</evidence>
<name>A0AB34JEH8_PRYPA</name>
<feature type="domain" description="Hemimethylated DNA-binding" evidence="2">
    <location>
        <begin position="147"/>
        <end position="302"/>
    </location>
</feature>
<dbReference type="Pfam" id="PF08755">
    <property type="entry name" value="YccV-like"/>
    <property type="match status" value="1"/>
</dbReference>
<dbReference type="InterPro" id="IPR053189">
    <property type="entry name" value="Clp_protease_adapter_ClpF"/>
</dbReference>
<proteinExistence type="predicted"/>
<feature type="region of interest" description="Disordered" evidence="1">
    <location>
        <begin position="312"/>
        <end position="338"/>
    </location>
</feature>
<reference evidence="3 4" key="1">
    <citation type="journal article" date="2024" name="Science">
        <title>Giant polyketide synthase enzymes in the biosynthesis of giant marine polyether toxins.</title>
        <authorList>
            <person name="Fallon T.R."/>
            <person name="Shende V.V."/>
            <person name="Wierzbicki I.H."/>
            <person name="Pendleton A.L."/>
            <person name="Watervoot N.F."/>
            <person name="Auber R.P."/>
            <person name="Gonzalez D.J."/>
            <person name="Wisecaver J.H."/>
            <person name="Moore B.S."/>
        </authorList>
    </citation>
    <scope>NUCLEOTIDE SEQUENCE [LARGE SCALE GENOMIC DNA]</scope>
    <source>
        <strain evidence="3 4">12B1</strain>
    </source>
</reference>
<dbReference type="GO" id="GO:0003677">
    <property type="term" value="F:DNA binding"/>
    <property type="evidence" value="ECO:0007669"/>
    <property type="project" value="InterPro"/>
</dbReference>
<dbReference type="PANTHER" id="PTHR48439">
    <property type="entry name" value="HEMIMETHYLATED DNA-BINDING DOMAIN-CONTAINING PROTEIN"/>
    <property type="match status" value="1"/>
</dbReference>
<dbReference type="SMART" id="SM00992">
    <property type="entry name" value="YccV-like"/>
    <property type="match status" value="1"/>
</dbReference>
<organism evidence="3 4">
    <name type="scientific">Prymnesium parvum</name>
    <name type="common">Toxic golden alga</name>
    <dbReference type="NCBI Taxonomy" id="97485"/>
    <lineage>
        <taxon>Eukaryota</taxon>
        <taxon>Haptista</taxon>
        <taxon>Haptophyta</taxon>
        <taxon>Prymnesiophyceae</taxon>
        <taxon>Prymnesiales</taxon>
        <taxon>Prymnesiaceae</taxon>
        <taxon>Prymnesium</taxon>
    </lineage>
</organism>
<dbReference type="SUPFAM" id="SSF141255">
    <property type="entry name" value="YccV-like"/>
    <property type="match status" value="1"/>
</dbReference>
<dbReference type="InterPro" id="IPR011722">
    <property type="entry name" value="Hemimethylated_DNA-bd_dom"/>
</dbReference>
<comment type="caution">
    <text evidence="3">The sequence shown here is derived from an EMBL/GenBank/DDBJ whole genome shotgun (WGS) entry which is preliminary data.</text>
</comment>
<sequence length="338" mass="39030">MLCLQAAPLAAFLPRSPAVAHHPRRRSATPLMKAPARLFQLSDWYGEDWDHKAPIDELWVSPWAKAHYKIRQQEIEIEQCEFLLKQAIEAEDYAEADGLSQRAERLRSQHPIHPREARLLEALQEGNYALARVFQNDLDAVKVNLGLPKYNVGQAVMHKSREGLRGVVIDVDLQCVKGKAWIEEAGCLERGCSLGYPGEETDFRELKGWAQQPFYIVMLDLEAMKEEEGKEGGVGLWKWKWPRALAAWDVNNFSELPAPLYIAEESLTHDVEDDKQPVHPDLEKLFSGFDTSPHRGRVYQPSPRLRLWQQERAKEQQELRRRQRTFSLSSKNPYDRMQ</sequence>
<dbReference type="InterPro" id="IPR036623">
    <property type="entry name" value="Hemimethylated_DNA-bd_sf"/>
</dbReference>
<dbReference type="AlphaFoldDB" id="A0AB34JEH8"/>
<accession>A0AB34JEH8</accession>
<dbReference type="Proteomes" id="UP001515480">
    <property type="component" value="Unassembled WGS sequence"/>
</dbReference>
<evidence type="ECO:0000259" key="2">
    <source>
        <dbReference type="SMART" id="SM00992"/>
    </source>
</evidence>
<protein>
    <recommendedName>
        <fullName evidence="2">Hemimethylated DNA-binding domain-containing protein</fullName>
    </recommendedName>
</protein>
<dbReference type="Gene3D" id="2.30.30.390">
    <property type="entry name" value="Hemimethylated DNA-binding domain"/>
    <property type="match status" value="1"/>
</dbReference>
<gene>
    <name evidence="3" type="ORF">AB1Y20_022835</name>
</gene>
<evidence type="ECO:0000313" key="3">
    <source>
        <dbReference type="EMBL" id="KAL1519308.1"/>
    </source>
</evidence>
<evidence type="ECO:0000256" key="1">
    <source>
        <dbReference type="SAM" id="MobiDB-lite"/>
    </source>
</evidence>